<dbReference type="RefSeq" id="WP_012499477.1">
    <property type="nucleotide sequence ID" value="NC_011026.1"/>
</dbReference>
<keyword evidence="3" id="KW-1185">Reference proteome</keyword>
<evidence type="ECO:0000259" key="1">
    <source>
        <dbReference type="PROSITE" id="PS51085"/>
    </source>
</evidence>
<dbReference type="Proteomes" id="UP000001208">
    <property type="component" value="Chromosome"/>
</dbReference>
<dbReference type="eggNOG" id="COG0633">
    <property type="taxonomic scope" value="Bacteria"/>
</dbReference>
<dbReference type="GO" id="GO:0051536">
    <property type="term" value="F:iron-sulfur cluster binding"/>
    <property type="evidence" value="ECO:0007669"/>
    <property type="project" value="InterPro"/>
</dbReference>
<feature type="domain" description="2Fe-2S ferredoxin-type" evidence="1">
    <location>
        <begin position="8"/>
        <end position="108"/>
    </location>
</feature>
<dbReference type="AlphaFoldDB" id="B3QXB9"/>
<evidence type="ECO:0000313" key="3">
    <source>
        <dbReference type="Proteomes" id="UP000001208"/>
    </source>
</evidence>
<dbReference type="SUPFAM" id="SSF54292">
    <property type="entry name" value="2Fe-2S ferredoxin-like"/>
    <property type="match status" value="1"/>
</dbReference>
<dbReference type="InterPro" id="IPR001041">
    <property type="entry name" value="2Fe-2S_ferredoxin-type"/>
</dbReference>
<dbReference type="CDD" id="cd00207">
    <property type="entry name" value="fer2"/>
    <property type="match status" value="1"/>
</dbReference>
<proteinExistence type="predicted"/>
<name>B3QXB9_CHLT3</name>
<dbReference type="OrthoDB" id="341967at2"/>
<dbReference type="Gene3D" id="3.10.20.30">
    <property type="match status" value="1"/>
</dbReference>
<gene>
    <name evidence="2" type="ordered locus">Ctha_0928</name>
</gene>
<dbReference type="InterPro" id="IPR012675">
    <property type="entry name" value="Beta-grasp_dom_sf"/>
</dbReference>
<protein>
    <submittedName>
        <fullName evidence="2">Ferredoxin</fullName>
    </submittedName>
</protein>
<accession>B3QXB9</accession>
<sequence>MLNSLSRLLIPVTIEGHTMFVPEGTNLLTAARSLGIELCSACYGHGLCAACLVKILKGAENLSPMEKEEYLALALRGFQKELQEKKFPELRLSCQTFVYGETEAIKLN</sequence>
<dbReference type="KEGG" id="cts:Ctha_0928"/>
<evidence type="ECO:0000313" key="2">
    <source>
        <dbReference type="EMBL" id="ACF13393.1"/>
    </source>
</evidence>
<reference evidence="2 3" key="1">
    <citation type="submission" date="2008-06" db="EMBL/GenBank/DDBJ databases">
        <title>Complete sequence of Chloroherpeton thalassium ATCC 35110.</title>
        <authorList>
            <consortium name="US DOE Joint Genome Institute"/>
            <person name="Lucas S."/>
            <person name="Copeland A."/>
            <person name="Lapidus A."/>
            <person name="Glavina del Rio T."/>
            <person name="Dalin E."/>
            <person name="Tice H."/>
            <person name="Bruce D."/>
            <person name="Goodwin L."/>
            <person name="Pitluck S."/>
            <person name="Schmutz J."/>
            <person name="Larimer F."/>
            <person name="Land M."/>
            <person name="Hauser L."/>
            <person name="Kyrpides N."/>
            <person name="Mikhailova N."/>
            <person name="Liu Z."/>
            <person name="Li T."/>
            <person name="Zhao F."/>
            <person name="Overmann J."/>
            <person name="Bryant D.A."/>
            <person name="Richardson P."/>
        </authorList>
    </citation>
    <scope>NUCLEOTIDE SEQUENCE [LARGE SCALE GENOMIC DNA]</scope>
    <source>
        <strain evidence="3">ATCC 35110 / GB-78</strain>
    </source>
</reference>
<dbReference type="InterPro" id="IPR036010">
    <property type="entry name" value="2Fe-2S_ferredoxin-like_sf"/>
</dbReference>
<dbReference type="EMBL" id="CP001100">
    <property type="protein sequence ID" value="ACF13393.1"/>
    <property type="molecule type" value="Genomic_DNA"/>
</dbReference>
<dbReference type="PROSITE" id="PS51085">
    <property type="entry name" value="2FE2S_FER_2"/>
    <property type="match status" value="1"/>
</dbReference>
<dbReference type="HOGENOM" id="CLU_2192333_0_0_10"/>
<organism evidence="2 3">
    <name type="scientific">Chloroherpeton thalassium (strain ATCC 35110 / GB-78)</name>
    <dbReference type="NCBI Taxonomy" id="517418"/>
    <lineage>
        <taxon>Bacteria</taxon>
        <taxon>Pseudomonadati</taxon>
        <taxon>Chlorobiota</taxon>
        <taxon>Chlorobiia</taxon>
        <taxon>Chlorobiales</taxon>
        <taxon>Chloroherpetonaceae</taxon>
        <taxon>Chloroherpeton</taxon>
    </lineage>
</organism>
<dbReference type="Pfam" id="PF00111">
    <property type="entry name" value="Fer2"/>
    <property type="match status" value="1"/>
</dbReference>
<dbReference type="STRING" id="517418.Ctha_0928"/>